<proteinExistence type="predicted"/>
<accession>A0ABR0SN20</accession>
<dbReference type="Proteomes" id="UP001338125">
    <property type="component" value="Unassembled WGS sequence"/>
</dbReference>
<sequence length="119" mass="13520">MATLVDPHIPVPLAPKNLMDARVEVSQQHICEEKLSAQFPGQTVCAVQYRKLVFKWFSSKTLENAELEHGNRWTVAAVFRGGENVDEKNVLEVALTDENDDEEEDEEEESEESEDSDKE</sequence>
<protein>
    <submittedName>
        <fullName evidence="2">Uncharacterized protein</fullName>
    </submittedName>
</protein>
<evidence type="ECO:0000313" key="2">
    <source>
        <dbReference type="EMBL" id="KAK5993581.1"/>
    </source>
</evidence>
<feature type="region of interest" description="Disordered" evidence="1">
    <location>
        <begin position="89"/>
        <end position="119"/>
    </location>
</feature>
<dbReference type="EMBL" id="JAVFKD010000012">
    <property type="protein sequence ID" value="KAK5993581.1"/>
    <property type="molecule type" value="Genomic_DNA"/>
</dbReference>
<keyword evidence="3" id="KW-1185">Reference proteome</keyword>
<comment type="caution">
    <text evidence="2">The sequence shown here is derived from an EMBL/GenBank/DDBJ whole genome shotgun (WGS) entry which is preliminary data.</text>
</comment>
<gene>
    <name evidence="2" type="ORF">PT974_07015</name>
</gene>
<organism evidence="2 3">
    <name type="scientific">Cladobotryum mycophilum</name>
    <dbReference type="NCBI Taxonomy" id="491253"/>
    <lineage>
        <taxon>Eukaryota</taxon>
        <taxon>Fungi</taxon>
        <taxon>Dikarya</taxon>
        <taxon>Ascomycota</taxon>
        <taxon>Pezizomycotina</taxon>
        <taxon>Sordariomycetes</taxon>
        <taxon>Hypocreomycetidae</taxon>
        <taxon>Hypocreales</taxon>
        <taxon>Hypocreaceae</taxon>
        <taxon>Cladobotryum</taxon>
    </lineage>
</organism>
<feature type="compositionally biased region" description="Acidic residues" evidence="1">
    <location>
        <begin position="95"/>
        <end position="119"/>
    </location>
</feature>
<evidence type="ECO:0000313" key="3">
    <source>
        <dbReference type="Proteomes" id="UP001338125"/>
    </source>
</evidence>
<reference evidence="2 3" key="1">
    <citation type="submission" date="2024-01" db="EMBL/GenBank/DDBJ databases">
        <title>Complete genome of Cladobotryum mycophilum ATHUM6906.</title>
        <authorList>
            <person name="Christinaki A.C."/>
            <person name="Myridakis A.I."/>
            <person name="Kouvelis V.N."/>
        </authorList>
    </citation>
    <scope>NUCLEOTIDE SEQUENCE [LARGE SCALE GENOMIC DNA]</scope>
    <source>
        <strain evidence="2 3">ATHUM6906</strain>
    </source>
</reference>
<evidence type="ECO:0000256" key="1">
    <source>
        <dbReference type="SAM" id="MobiDB-lite"/>
    </source>
</evidence>
<name>A0ABR0SN20_9HYPO</name>